<evidence type="ECO:0000256" key="2">
    <source>
        <dbReference type="ARBA" id="ARBA00022737"/>
    </source>
</evidence>
<feature type="binding site" evidence="4">
    <location>
        <position position="308"/>
    </location>
    <ligand>
        <name>1D-myo-inositol 2-(L-cysteinylamino)-2-deoxy-alpha-D-glucopyranoside</name>
        <dbReference type="ChEBI" id="CHEBI:58887"/>
    </ligand>
</feature>
<comment type="similarity">
    <text evidence="4">Belongs to the acetyltransferase family. MshD subfamily.</text>
</comment>
<dbReference type="PANTHER" id="PTHR43617">
    <property type="entry name" value="L-AMINO ACID N-ACETYLTRANSFERASE"/>
    <property type="match status" value="1"/>
</dbReference>
<dbReference type="GO" id="GO:0008999">
    <property type="term" value="F:protein-N-terminal-alanine acetyltransferase activity"/>
    <property type="evidence" value="ECO:0007669"/>
    <property type="project" value="TreeGrafter"/>
</dbReference>
<feature type="binding site" evidence="4">
    <location>
        <position position="270"/>
    </location>
    <ligand>
        <name>1D-myo-inositol 2-(L-cysteinylamino)-2-deoxy-alpha-D-glucopyranoside</name>
        <dbReference type="ChEBI" id="CHEBI:58887"/>
    </ligand>
</feature>
<dbReference type="EMBL" id="RKQZ01000001">
    <property type="protein sequence ID" value="RPF23177.1"/>
    <property type="molecule type" value="Genomic_DNA"/>
</dbReference>
<feature type="binding site" evidence="4">
    <location>
        <begin position="281"/>
        <end position="287"/>
    </location>
    <ligand>
        <name>acetyl-CoA</name>
        <dbReference type="ChEBI" id="CHEBI:57288"/>
        <label>2</label>
    </ligand>
</feature>
<dbReference type="Pfam" id="PF13508">
    <property type="entry name" value="Acetyltransf_7"/>
    <property type="match status" value="1"/>
</dbReference>
<dbReference type="Proteomes" id="UP000280501">
    <property type="component" value="Unassembled WGS sequence"/>
</dbReference>
<dbReference type="CDD" id="cd04301">
    <property type="entry name" value="NAT_SF"/>
    <property type="match status" value="2"/>
</dbReference>
<evidence type="ECO:0000313" key="6">
    <source>
        <dbReference type="EMBL" id="RPF23177.1"/>
    </source>
</evidence>
<gene>
    <name evidence="4" type="primary">mshD</name>
    <name evidence="6" type="ORF">EDD34_3858</name>
</gene>
<comment type="function">
    <text evidence="4">Catalyzes the transfer of acetyl from acetyl-CoA to desacetylmycothiol (Cys-GlcN-Ins) to form mycothiol.</text>
</comment>
<feature type="binding site" evidence="4">
    <location>
        <begin position="274"/>
        <end position="276"/>
    </location>
    <ligand>
        <name>acetyl-CoA</name>
        <dbReference type="ChEBI" id="CHEBI:57288"/>
        <label>2</label>
    </ligand>
</feature>
<dbReference type="NCBIfam" id="TIGR03448">
    <property type="entry name" value="mycothiol_MshD"/>
    <property type="match status" value="1"/>
</dbReference>
<dbReference type="SUPFAM" id="SSF55729">
    <property type="entry name" value="Acyl-CoA N-acyltransferases (Nat)"/>
    <property type="match status" value="1"/>
</dbReference>
<feature type="domain" description="N-acetyltransferase" evidence="5">
    <location>
        <begin position="177"/>
        <end position="337"/>
    </location>
</feature>
<dbReference type="InterPro" id="IPR050276">
    <property type="entry name" value="MshD_Acetyltransferase"/>
</dbReference>
<evidence type="ECO:0000259" key="5">
    <source>
        <dbReference type="PROSITE" id="PS51186"/>
    </source>
</evidence>
<feature type="binding site" evidence="4">
    <location>
        <begin position="89"/>
        <end position="91"/>
    </location>
    <ligand>
        <name>acetyl-CoA</name>
        <dbReference type="ChEBI" id="CHEBI:57288"/>
        <label>1</label>
    </ligand>
</feature>
<reference evidence="6 7" key="1">
    <citation type="submission" date="2018-11" db="EMBL/GenBank/DDBJ databases">
        <title>Sequencing the genomes of 1000 actinobacteria strains.</title>
        <authorList>
            <person name="Klenk H.-P."/>
        </authorList>
    </citation>
    <scope>NUCLEOTIDE SEQUENCE [LARGE SCALE GENOMIC DNA]</scope>
    <source>
        <strain evidence="6 7">DSM 15700</strain>
    </source>
</reference>
<dbReference type="GO" id="GO:0010125">
    <property type="term" value="P:mycothiol biosynthetic process"/>
    <property type="evidence" value="ECO:0007669"/>
    <property type="project" value="UniProtKB-UniRule"/>
</dbReference>
<feature type="binding site" evidence="4">
    <location>
        <position position="44"/>
    </location>
    <ligand>
        <name>1D-myo-inositol 2-(L-cysteinylamino)-2-deoxy-alpha-D-glucopyranoside</name>
        <dbReference type="ChEBI" id="CHEBI:58887"/>
    </ligand>
</feature>
<keyword evidence="2 4" id="KW-0677">Repeat</keyword>
<dbReference type="PANTHER" id="PTHR43617:SF31">
    <property type="entry name" value="MYCOTHIOL ACETYLTRANSFERASE"/>
    <property type="match status" value="1"/>
</dbReference>
<name>A0A3N4YSG6_9MICO</name>
<dbReference type="PIRSF" id="PIRSF021524">
    <property type="entry name" value="MSH_acetyltransferase"/>
    <property type="match status" value="1"/>
</dbReference>
<comment type="caution">
    <text evidence="4">Lacks conserved residue(s) required for the propagation of feature annotation.</text>
</comment>
<dbReference type="GO" id="GO:0035447">
    <property type="term" value="F:mycothiol synthase activity"/>
    <property type="evidence" value="ECO:0007669"/>
    <property type="project" value="UniProtKB-UniRule"/>
</dbReference>
<dbReference type="EC" id="2.3.1.189" evidence="4"/>
<evidence type="ECO:0000313" key="7">
    <source>
        <dbReference type="Proteomes" id="UP000280501"/>
    </source>
</evidence>
<sequence length="337" mass="35820">MGIRDDGGVSVTIEIGPLSSATRHDVRNIAAAAAGADGVVPLSEQPLLNLSRDEAWLTHVVARVGDDGDDAVAGYLQIDRSGPVASAEVVVHPKHRRHGIARRLLHAAQLDVTFPLRSGEPGGQQLRVWAHGDLPVAKELAGALGYSPVRELRFLARPLGRPGSAPAPDDVVVPDGYTLRTFRPGADDDAWLRLNARAFASHPEQGRLTHDDLRARQAEPWFDPEGFFLLYPAPGGDVPGGDLSDGASDPVAFIWTKVETGQPAGSRDGEIYAVGVAPEAQGAGLGRLMTDVGLAHLARTGVDRAVLYVEGDNTPALATYGRAGFRQDALHVQYFRA</sequence>
<protein>
    <recommendedName>
        <fullName evidence="4">Mycothiol acetyltransferase</fullName>
        <shortName evidence="4">MSH acetyltransferase</shortName>
        <ecNumber evidence="4">2.3.1.189</ecNumber>
    </recommendedName>
    <alternativeName>
        <fullName evidence="4">Mycothiol synthase</fullName>
    </alternativeName>
</protein>
<dbReference type="Pfam" id="PF00583">
    <property type="entry name" value="Acetyltransf_1"/>
    <property type="match status" value="1"/>
</dbReference>
<dbReference type="HAMAP" id="MF_01698">
    <property type="entry name" value="MshD"/>
    <property type="match status" value="1"/>
</dbReference>
<accession>A0A3N4YSG6</accession>
<feature type="binding site" evidence="4">
    <location>
        <position position="257"/>
    </location>
    <ligand>
        <name>1D-myo-inositol 2-(L-cysteinylamino)-2-deoxy-alpha-D-glucopyranoside</name>
        <dbReference type="ChEBI" id="CHEBI:58887"/>
    </ligand>
</feature>
<organism evidence="6 7">
    <name type="scientific">Myceligenerans xiligouense</name>
    <dbReference type="NCBI Taxonomy" id="253184"/>
    <lineage>
        <taxon>Bacteria</taxon>
        <taxon>Bacillati</taxon>
        <taxon>Actinomycetota</taxon>
        <taxon>Actinomycetes</taxon>
        <taxon>Micrococcales</taxon>
        <taxon>Promicromonosporaceae</taxon>
        <taxon>Myceligenerans</taxon>
    </lineage>
</organism>
<keyword evidence="1 4" id="KW-0808">Transferase</keyword>
<dbReference type="InterPro" id="IPR016181">
    <property type="entry name" value="Acyl_CoA_acyltransferase"/>
</dbReference>
<dbReference type="Gene3D" id="3.40.630.30">
    <property type="match status" value="1"/>
</dbReference>
<comment type="catalytic activity">
    <reaction evidence="4">
        <text>1D-myo-inositol 2-(L-cysteinylamino)-2-deoxy-alpha-D-glucopyranoside + acetyl-CoA = mycothiol + CoA + H(+)</text>
        <dbReference type="Rhea" id="RHEA:26172"/>
        <dbReference type="ChEBI" id="CHEBI:15378"/>
        <dbReference type="ChEBI" id="CHEBI:16768"/>
        <dbReference type="ChEBI" id="CHEBI:57287"/>
        <dbReference type="ChEBI" id="CHEBI:57288"/>
        <dbReference type="ChEBI" id="CHEBI:58887"/>
        <dbReference type="EC" id="2.3.1.189"/>
    </reaction>
</comment>
<comment type="caution">
    <text evidence="6">The sequence shown here is derived from an EMBL/GenBank/DDBJ whole genome shotgun (WGS) entry which is preliminary data.</text>
</comment>
<dbReference type="AlphaFoldDB" id="A0A3N4YSG6"/>
<dbReference type="InterPro" id="IPR017813">
    <property type="entry name" value="Mycothiol_AcTrfase"/>
</dbReference>
<keyword evidence="3 4" id="KW-0012">Acyltransferase</keyword>
<dbReference type="PROSITE" id="PS51186">
    <property type="entry name" value="GNAT"/>
    <property type="match status" value="1"/>
</dbReference>
<proteinExistence type="inferred from homology"/>
<dbReference type="InterPro" id="IPR000182">
    <property type="entry name" value="GNAT_dom"/>
</dbReference>
<feature type="binding site" evidence="4">
    <location>
        <position position="204"/>
    </location>
    <ligand>
        <name>1D-myo-inositol 2-(L-cysteinylamino)-2-deoxy-alpha-D-glucopyranoside</name>
        <dbReference type="ChEBI" id="CHEBI:58887"/>
    </ligand>
</feature>
<evidence type="ECO:0000256" key="1">
    <source>
        <dbReference type="ARBA" id="ARBA00022679"/>
    </source>
</evidence>
<evidence type="ECO:0000256" key="4">
    <source>
        <dbReference type="HAMAP-Rule" id="MF_01698"/>
    </source>
</evidence>
<evidence type="ECO:0000256" key="3">
    <source>
        <dbReference type="ARBA" id="ARBA00023315"/>
    </source>
</evidence>
<keyword evidence="7" id="KW-1185">Reference proteome</keyword>
<comment type="subunit">
    <text evidence="4">Monomer.</text>
</comment>